<evidence type="ECO:0000313" key="1">
    <source>
        <dbReference type="EMBL" id="SVB61161.1"/>
    </source>
</evidence>
<dbReference type="EMBL" id="UINC01049413">
    <property type="protein sequence ID" value="SVB61161.1"/>
    <property type="molecule type" value="Genomic_DNA"/>
</dbReference>
<accession>A0A382FGP8</accession>
<gene>
    <name evidence="1" type="ORF">METZ01_LOCUS214015</name>
</gene>
<name>A0A382FGP8_9ZZZZ</name>
<proteinExistence type="predicted"/>
<sequence>MSGQASLDFEEAEKRGYFKVDFLNVNVYNGIKDEEHMNRLLAKEPNWQRLWLDEEFCKKVIHVNNHIELLTHLKPDSMVRMAMFLAVMRPGKANLRNYDWKAIAKTVWDKPMDGSYYFKKAHAVAYAHLVALHINLLEEGD</sequence>
<dbReference type="AlphaFoldDB" id="A0A382FGP8"/>
<protein>
    <submittedName>
        <fullName evidence="1">Uncharacterized protein</fullName>
    </submittedName>
</protein>
<organism evidence="1">
    <name type="scientific">marine metagenome</name>
    <dbReference type="NCBI Taxonomy" id="408172"/>
    <lineage>
        <taxon>unclassified sequences</taxon>
        <taxon>metagenomes</taxon>
        <taxon>ecological metagenomes</taxon>
    </lineage>
</organism>
<reference evidence="1" key="1">
    <citation type="submission" date="2018-05" db="EMBL/GenBank/DDBJ databases">
        <authorList>
            <person name="Lanie J.A."/>
            <person name="Ng W.-L."/>
            <person name="Kazmierczak K.M."/>
            <person name="Andrzejewski T.M."/>
            <person name="Davidsen T.M."/>
            <person name="Wayne K.J."/>
            <person name="Tettelin H."/>
            <person name="Glass J.I."/>
            <person name="Rusch D."/>
            <person name="Podicherti R."/>
            <person name="Tsui H.-C.T."/>
            <person name="Winkler M.E."/>
        </authorList>
    </citation>
    <scope>NUCLEOTIDE SEQUENCE</scope>
</reference>